<name>A0A2P2IQ87_RHIMU</name>
<dbReference type="AlphaFoldDB" id="A0A2P2IQ87"/>
<evidence type="ECO:0000313" key="1">
    <source>
        <dbReference type="EMBL" id="MBW83391.1"/>
    </source>
</evidence>
<sequence>MQGLTIWTLIAWSHPRECYMDLGPIYFQWTLVLNRIVCGGEEGVVRIWNFSQALEIKRGSMF</sequence>
<proteinExistence type="predicted"/>
<accession>A0A2P2IQ87</accession>
<dbReference type="EMBL" id="GGEC01002908">
    <property type="protein sequence ID" value="MBW83391.1"/>
    <property type="molecule type" value="Transcribed_RNA"/>
</dbReference>
<protein>
    <submittedName>
        <fullName evidence="1">F-box/WD-40 repeat-containing protein At5g21040</fullName>
    </submittedName>
</protein>
<organism evidence="1">
    <name type="scientific">Rhizophora mucronata</name>
    <name type="common">Asiatic mangrove</name>
    <dbReference type="NCBI Taxonomy" id="61149"/>
    <lineage>
        <taxon>Eukaryota</taxon>
        <taxon>Viridiplantae</taxon>
        <taxon>Streptophyta</taxon>
        <taxon>Embryophyta</taxon>
        <taxon>Tracheophyta</taxon>
        <taxon>Spermatophyta</taxon>
        <taxon>Magnoliopsida</taxon>
        <taxon>eudicotyledons</taxon>
        <taxon>Gunneridae</taxon>
        <taxon>Pentapetalae</taxon>
        <taxon>rosids</taxon>
        <taxon>fabids</taxon>
        <taxon>Malpighiales</taxon>
        <taxon>Rhizophoraceae</taxon>
        <taxon>Rhizophora</taxon>
    </lineage>
</organism>
<reference evidence="1" key="1">
    <citation type="submission" date="2018-02" db="EMBL/GenBank/DDBJ databases">
        <title>Rhizophora mucronata_Transcriptome.</title>
        <authorList>
            <person name="Meera S.P."/>
            <person name="Sreeshan A."/>
            <person name="Augustine A."/>
        </authorList>
    </citation>
    <scope>NUCLEOTIDE SEQUENCE</scope>
    <source>
        <tissue evidence="1">Leaf</tissue>
    </source>
</reference>